<comment type="caution">
    <text evidence="2">The sequence shown here is derived from an EMBL/GenBank/DDBJ whole genome shotgun (WGS) entry which is preliminary data.</text>
</comment>
<evidence type="ECO:0000313" key="2">
    <source>
        <dbReference type="EMBL" id="ROP36658.1"/>
    </source>
</evidence>
<dbReference type="RefSeq" id="WP_123742601.1">
    <property type="nucleotide sequence ID" value="NZ_RJKM01000001.1"/>
</dbReference>
<dbReference type="Proteomes" id="UP000268727">
    <property type="component" value="Unassembled WGS sequence"/>
</dbReference>
<accession>A0A3N1H2E7</accession>
<dbReference type="Gene3D" id="3.30.70.1230">
    <property type="entry name" value="Nucleotide cyclase"/>
    <property type="match status" value="1"/>
</dbReference>
<reference evidence="2 3" key="1">
    <citation type="submission" date="2018-11" db="EMBL/GenBank/DDBJ databases">
        <title>Sequencing the genomes of 1000 actinobacteria strains.</title>
        <authorList>
            <person name="Klenk H.-P."/>
        </authorList>
    </citation>
    <scope>NUCLEOTIDE SEQUENCE [LARGE SCALE GENOMIC DNA]</scope>
    <source>
        <strain evidence="2 3">DSM 44231</strain>
    </source>
</reference>
<dbReference type="PROSITE" id="PS50125">
    <property type="entry name" value="GUANYLATE_CYCLASE_2"/>
    <property type="match status" value="1"/>
</dbReference>
<dbReference type="SUPFAM" id="SSF55073">
    <property type="entry name" value="Nucleotide cyclase"/>
    <property type="match status" value="1"/>
</dbReference>
<proteinExistence type="predicted"/>
<dbReference type="InterPro" id="IPR029787">
    <property type="entry name" value="Nucleotide_cyclase"/>
</dbReference>
<dbReference type="AlphaFoldDB" id="A0A3N1H2E7"/>
<dbReference type="GO" id="GO:0035556">
    <property type="term" value="P:intracellular signal transduction"/>
    <property type="evidence" value="ECO:0007669"/>
    <property type="project" value="InterPro"/>
</dbReference>
<evidence type="ECO:0000313" key="3">
    <source>
        <dbReference type="Proteomes" id="UP000268727"/>
    </source>
</evidence>
<evidence type="ECO:0000259" key="1">
    <source>
        <dbReference type="PROSITE" id="PS50125"/>
    </source>
</evidence>
<dbReference type="InterPro" id="IPR001054">
    <property type="entry name" value="A/G_cyclase"/>
</dbReference>
<keyword evidence="3" id="KW-1185">Reference proteome</keyword>
<gene>
    <name evidence="2" type="ORF">EDD40_1933</name>
</gene>
<name>A0A3N1H2E7_9PSEU</name>
<feature type="domain" description="Guanylate cyclase" evidence="1">
    <location>
        <begin position="28"/>
        <end position="147"/>
    </location>
</feature>
<protein>
    <recommendedName>
        <fullName evidence="1">Guanylate cyclase domain-containing protein</fullName>
    </recommendedName>
</protein>
<dbReference type="GO" id="GO:0004016">
    <property type="term" value="F:adenylate cyclase activity"/>
    <property type="evidence" value="ECO:0007669"/>
    <property type="project" value="UniProtKB-ARBA"/>
</dbReference>
<dbReference type="OrthoDB" id="3482507at2"/>
<sequence length="205" mass="22901">MSIAPAVVSWAWRRLWPARRPPGPEHRSILVVDIAGFGRWHDPAQIEARHVLTHAVRTGFRAAGIRWSDLAVQDRGDGMMVLIPAAVSKLDLLDPVVPRLVAALRQHNQAVAPDLRIRVRVGLHAGEVHRDPHGWVGTDLNTTCRLVDSAPVRERLVDHAVLVVSEVIHQGVVRHGYRRVDPASYSSVDVAVKEVRERAWVTTRF</sequence>
<dbReference type="EMBL" id="RJKM01000001">
    <property type="protein sequence ID" value="ROP36658.1"/>
    <property type="molecule type" value="Genomic_DNA"/>
</dbReference>
<organism evidence="2 3">
    <name type="scientific">Saccharothrix texasensis</name>
    <dbReference type="NCBI Taxonomy" id="103734"/>
    <lineage>
        <taxon>Bacteria</taxon>
        <taxon>Bacillati</taxon>
        <taxon>Actinomycetota</taxon>
        <taxon>Actinomycetes</taxon>
        <taxon>Pseudonocardiales</taxon>
        <taxon>Pseudonocardiaceae</taxon>
        <taxon>Saccharothrix</taxon>
    </lineage>
</organism>
<dbReference type="GO" id="GO:0009190">
    <property type="term" value="P:cyclic nucleotide biosynthetic process"/>
    <property type="evidence" value="ECO:0007669"/>
    <property type="project" value="InterPro"/>
</dbReference>